<sequence length="485" mass="50478">MNRTRTGTWLLVGTAAGAVLGLAVTVQVLDWIAIFRETGGSCGTSRGISYGDCPRYWGTLFGTSLAALMVAVPVLIFALIRARRRGASAAVVAAVVAVYPGVLIFDALHGETLPVAWSAPADRAADTETAGFWHTGDTVVRATAAGLTAYDTATGAQRWTTTFPGRDVVCAMSRGADGVGLVATHAETAPCARVAAVDLATGGTLWELRETELADGADVLAVLDDAAILVGEKQIRAVGRGDGAPRWQYPLPERTCGSPRLLAGSHAVVLVHRCDTDTHELHALDPRTGNLAWQAGVPYEGARTVTPVSADPLVVHVAESGKRARSAFAAFDRTGRLTATIPTDDPELPISSIGGTAFAATPITRTVVTPTTLVAVARPAGGRGYRLVAHELATGARLWTGDLLDDDPDALALDGDRVLVCYDEARVLGLGAADLRSGADSHVGVALIRHVHSSFAVLTAPGRYLVVSADGRSPYHPVQAVAAGR</sequence>
<keyword evidence="1" id="KW-0812">Transmembrane</keyword>
<dbReference type="PANTHER" id="PTHR34512:SF30">
    <property type="entry name" value="OUTER MEMBRANE PROTEIN ASSEMBLY FACTOR BAMB"/>
    <property type="match status" value="1"/>
</dbReference>
<dbReference type="RefSeq" id="WP_060592839.1">
    <property type="nucleotide sequence ID" value="NZ_CAACYE020000001.1"/>
</dbReference>
<protein>
    <submittedName>
        <fullName evidence="3">Outer membrane assembly lipoprotein YfgL</fullName>
    </submittedName>
</protein>
<dbReference type="Proteomes" id="UP000057820">
    <property type="component" value="Chromosome 1"/>
</dbReference>
<gene>
    <name evidence="3" type="ORF">ERS450000_02788</name>
</gene>
<evidence type="ECO:0000313" key="4">
    <source>
        <dbReference type="Proteomes" id="UP000057820"/>
    </source>
</evidence>
<evidence type="ECO:0000256" key="1">
    <source>
        <dbReference type="SAM" id="Phobius"/>
    </source>
</evidence>
<dbReference type="InterPro" id="IPR011047">
    <property type="entry name" value="Quinoprotein_ADH-like_sf"/>
</dbReference>
<accession>A0A0H5NRZ6</accession>
<keyword evidence="1" id="KW-1133">Transmembrane helix</keyword>
<feature type="domain" description="Pyrrolo-quinoline quinone repeat" evidence="2">
    <location>
        <begin position="193"/>
        <end position="430"/>
    </location>
</feature>
<keyword evidence="1" id="KW-0472">Membrane</keyword>
<keyword evidence="3" id="KW-0449">Lipoprotein</keyword>
<evidence type="ECO:0000259" key="2">
    <source>
        <dbReference type="Pfam" id="PF13360"/>
    </source>
</evidence>
<feature type="transmembrane region" description="Helical" evidence="1">
    <location>
        <begin position="7"/>
        <end position="29"/>
    </location>
</feature>
<dbReference type="EMBL" id="LN868938">
    <property type="protein sequence ID" value="CRY78167.1"/>
    <property type="molecule type" value="Genomic_DNA"/>
</dbReference>
<dbReference type="Gene3D" id="2.130.10.10">
    <property type="entry name" value="YVTN repeat-like/Quinoprotein amine dehydrogenase"/>
    <property type="match status" value="1"/>
</dbReference>
<dbReference type="Pfam" id="PF13360">
    <property type="entry name" value="PQQ_2"/>
    <property type="match status" value="1"/>
</dbReference>
<dbReference type="InterPro" id="IPR002372">
    <property type="entry name" value="PQQ_rpt_dom"/>
</dbReference>
<evidence type="ECO:0000313" key="3">
    <source>
        <dbReference type="EMBL" id="CRY78167.1"/>
    </source>
</evidence>
<proteinExistence type="predicted"/>
<organism evidence="3 4">
    <name type="scientific">Nocardia farcinica</name>
    <dbReference type="NCBI Taxonomy" id="37329"/>
    <lineage>
        <taxon>Bacteria</taxon>
        <taxon>Bacillati</taxon>
        <taxon>Actinomycetota</taxon>
        <taxon>Actinomycetes</taxon>
        <taxon>Mycobacteriales</taxon>
        <taxon>Nocardiaceae</taxon>
        <taxon>Nocardia</taxon>
    </lineage>
</organism>
<dbReference type="AlphaFoldDB" id="A0A0H5NRZ6"/>
<name>A0A0H5NRZ6_NOCFR</name>
<reference evidence="4" key="1">
    <citation type="submission" date="2015-03" db="EMBL/GenBank/DDBJ databases">
        <authorList>
            <consortium name="Pathogen Informatics"/>
        </authorList>
    </citation>
    <scope>NUCLEOTIDE SEQUENCE [LARGE SCALE GENOMIC DNA]</scope>
    <source>
        <strain evidence="4">NCTC11134</strain>
    </source>
</reference>
<dbReference type="PANTHER" id="PTHR34512">
    <property type="entry name" value="CELL SURFACE PROTEIN"/>
    <property type="match status" value="1"/>
</dbReference>
<dbReference type="SUPFAM" id="SSF50998">
    <property type="entry name" value="Quinoprotein alcohol dehydrogenase-like"/>
    <property type="match status" value="1"/>
</dbReference>
<dbReference type="InterPro" id="IPR015943">
    <property type="entry name" value="WD40/YVTN_repeat-like_dom_sf"/>
</dbReference>
<feature type="transmembrane region" description="Helical" evidence="1">
    <location>
        <begin position="87"/>
        <end position="105"/>
    </location>
</feature>
<dbReference type="KEGG" id="nfr:ERS450000_02788"/>
<feature type="transmembrane region" description="Helical" evidence="1">
    <location>
        <begin position="56"/>
        <end position="80"/>
    </location>
</feature>